<dbReference type="PANTHER" id="PTHR22993">
    <property type="entry name" value="FORMAMIDOPYRIMIDINE-DNA GLYCOSYLASE"/>
    <property type="match status" value="1"/>
</dbReference>
<evidence type="ECO:0000313" key="12">
    <source>
        <dbReference type="Proteomes" id="UP000071561"/>
    </source>
</evidence>
<evidence type="ECO:0000256" key="6">
    <source>
        <dbReference type="ARBA" id="ARBA00023204"/>
    </source>
</evidence>
<dbReference type="KEGG" id="pcm:AY601_1145"/>
<dbReference type="GO" id="GO:0008534">
    <property type="term" value="F:oxidized purine nucleobase lesion DNA N-glycosylase activity"/>
    <property type="evidence" value="ECO:0007669"/>
    <property type="project" value="UniProtKB-EC"/>
</dbReference>
<keyword evidence="5" id="KW-0238">DNA-binding</keyword>
<dbReference type="PROSITE" id="PS51068">
    <property type="entry name" value="FPG_CAT"/>
    <property type="match status" value="1"/>
</dbReference>
<dbReference type="SMART" id="SM01232">
    <property type="entry name" value="H2TH"/>
    <property type="match status" value="1"/>
</dbReference>
<dbReference type="RefSeq" id="WP_068397696.1">
    <property type="nucleotide sequence ID" value="NZ_CP014504.1"/>
</dbReference>
<dbReference type="EMBL" id="CP014504">
    <property type="protein sequence ID" value="AMP98072.1"/>
    <property type="molecule type" value="Genomic_DNA"/>
</dbReference>
<evidence type="ECO:0000256" key="2">
    <source>
        <dbReference type="ARBA" id="ARBA00009409"/>
    </source>
</evidence>
<evidence type="ECO:0000313" key="11">
    <source>
        <dbReference type="EMBL" id="AMP98072.1"/>
    </source>
</evidence>
<evidence type="ECO:0000256" key="8">
    <source>
        <dbReference type="ARBA" id="ARBA00023268"/>
    </source>
</evidence>
<comment type="similarity">
    <text evidence="2">Belongs to the FPG family.</text>
</comment>
<evidence type="ECO:0000256" key="4">
    <source>
        <dbReference type="ARBA" id="ARBA00022801"/>
    </source>
</evidence>
<evidence type="ECO:0000256" key="3">
    <source>
        <dbReference type="ARBA" id="ARBA00022763"/>
    </source>
</evidence>
<proteinExistence type="inferred from homology"/>
<dbReference type="GO" id="GO:0006284">
    <property type="term" value="P:base-excision repair"/>
    <property type="evidence" value="ECO:0007669"/>
    <property type="project" value="InterPro"/>
</dbReference>
<dbReference type="GO" id="GO:0016829">
    <property type="term" value="F:lyase activity"/>
    <property type="evidence" value="ECO:0007669"/>
    <property type="project" value="UniProtKB-KW"/>
</dbReference>
<evidence type="ECO:0000259" key="10">
    <source>
        <dbReference type="PROSITE" id="PS51068"/>
    </source>
</evidence>
<gene>
    <name evidence="11" type="ORF">AY601_1145</name>
</gene>
<reference evidence="11 12" key="1">
    <citation type="submission" date="2016-03" db="EMBL/GenBank/DDBJ databases">
        <title>Complete genome sequence of Pedobacter cryoconitis PAMC 27485.</title>
        <authorList>
            <person name="Lee J."/>
            <person name="Kim O.-S."/>
        </authorList>
    </citation>
    <scope>NUCLEOTIDE SEQUENCE [LARGE SCALE GENOMIC DNA]</scope>
    <source>
        <strain evidence="11 12">PAMC 27485</strain>
    </source>
</reference>
<dbReference type="Proteomes" id="UP000071561">
    <property type="component" value="Chromosome"/>
</dbReference>
<dbReference type="SUPFAM" id="SSF81624">
    <property type="entry name" value="N-terminal domain of MutM-like DNA repair proteins"/>
    <property type="match status" value="1"/>
</dbReference>
<evidence type="ECO:0000256" key="7">
    <source>
        <dbReference type="ARBA" id="ARBA00023239"/>
    </source>
</evidence>
<protein>
    <submittedName>
        <fullName evidence="11">DNA-formamidopyrimidine glycosylase</fullName>
    </submittedName>
</protein>
<dbReference type="Pfam" id="PF06831">
    <property type="entry name" value="H2TH"/>
    <property type="match status" value="1"/>
</dbReference>
<evidence type="ECO:0000256" key="1">
    <source>
        <dbReference type="ARBA" id="ARBA00001668"/>
    </source>
</evidence>
<dbReference type="PANTHER" id="PTHR22993:SF9">
    <property type="entry name" value="FORMAMIDOPYRIMIDINE-DNA GLYCOSYLASE"/>
    <property type="match status" value="1"/>
</dbReference>
<dbReference type="OrthoDB" id="9800855at2"/>
<dbReference type="SUPFAM" id="SSF46946">
    <property type="entry name" value="S13-like H2TH domain"/>
    <property type="match status" value="1"/>
</dbReference>
<keyword evidence="8" id="KW-0511">Multifunctional enzyme</keyword>
<dbReference type="Gene3D" id="1.10.8.50">
    <property type="match status" value="1"/>
</dbReference>
<sequence>MPELPDLEVFAKNLQKRFKNKILETVEVKVAKKLNVPGKELKHVLEGHQLKSVSRVGKTLQLHFDNDAILGMHLMLHGELKALEEEEVKFQIVSFHFKDGDGFALTDFQKAATPTLNPEYSDVPDALSLNPAHFKDLLAKKKVQIKTLLMDQHSIRGIGNTYADEILWEAKISPFSIAKAIPEAGVEKLLKTIIHVLSKESADIARKLPDALNGEVKDFLRIHHPDLKQSPTGAVIQIEKKGARKTYYTDEQILYTL</sequence>
<dbReference type="InterPro" id="IPR010979">
    <property type="entry name" value="Ribosomal_uS13-like_H2TH"/>
</dbReference>
<dbReference type="GO" id="GO:0003906">
    <property type="term" value="F:DNA-(apurinic or apyrimidinic site) endonuclease activity"/>
    <property type="evidence" value="ECO:0007669"/>
    <property type="project" value="InterPro"/>
</dbReference>
<accession>A0A127V9I9</accession>
<dbReference type="SMART" id="SM00898">
    <property type="entry name" value="Fapy_DNA_glyco"/>
    <property type="match status" value="1"/>
</dbReference>
<dbReference type="GO" id="GO:0008270">
    <property type="term" value="F:zinc ion binding"/>
    <property type="evidence" value="ECO:0007669"/>
    <property type="project" value="InterPro"/>
</dbReference>
<keyword evidence="9" id="KW-0326">Glycosidase</keyword>
<comment type="catalytic activity">
    <reaction evidence="1">
        <text>Hydrolysis of DNA containing ring-opened 7-methylguanine residues, releasing 2,6-diamino-4-hydroxy-5-(N-methyl)formamidopyrimidine.</text>
        <dbReference type="EC" id="3.2.2.23"/>
    </reaction>
</comment>
<evidence type="ECO:0000256" key="9">
    <source>
        <dbReference type="ARBA" id="ARBA00023295"/>
    </source>
</evidence>
<keyword evidence="4" id="KW-0378">Hydrolase</keyword>
<dbReference type="PATRIC" id="fig|188932.3.peg.1182"/>
<dbReference type="AlphaFoldDB" id="A0A127V9I9"/>
<evidence type="ECO:0000256" key="5">
    <source>
        <dbReference type="ARBA" id="ARBA00023125"/>
    </source>
</evidence>
<organism evidence="11 12">
    <name type="scientific">Pedobacter cryoconitis</name>
    <dbReference type="NCBI Taxonomy" id="188932"/>
    <lineage>
        <taxon>Bacteria</taxon>
        <taxon>Pseudomonadati</taxon>
        <taxon>Bacteroidota</taxon>
        <taxon>Sphingobacteriia</taxon>
        <taxon>Sphingobacteriales</taxon>
        <taxon>Sphingobacteriaceae</taxon>
        <taxon>Pedobacter</taxon>
    </lineage>
</organism>
<keyword evidence="7" id="KW-0456">Lyase</keyword>
<keyword evidence="12" id="KW-1185">Reference proteome</keyword>
<name>A0A127V9I9_9SPHI</name>
<dbReference type="InterPro" id="IPR035937">
    <property type="entry name" value="FPG_N"/>
</dbReference>
<feature type="domain" description="Formamidopyrimidine-DNA glycosylase catalytic" evidence="10">
    <location>
        <begin position="2"/>
        <end position="112"/>
    </location>
</feature>
<dbReference type="Pfam" id="PF01149">
    <property type="entry name" value="Fapy_DNA_glyco"/>
    <property type="match status" value="1"/>
</dbReference>
<dbReference type="Gene3D" id="3.20.190.10">
    <property type="entry name" value="MutM-like, N-terminal"/>
    <property type="match status" value="1"/>
</dbReference>
<keyword evidence="6" id="KW-0234">DNA repair</keyword>
<keyword evidence="3" id="KW-0227">DNA damage</keyword>
<dbReference type="GO" id="GO:0003684">
    <property type="term" value="F:damaged DNA binding"/>
    <property type="evidence" value="ECO:0007669"/>
    <property type="project" value="InterPro"/>
</dbReference>
<dbReference type="InterPro" id="IPR015886">
    <property type="entry name" value="H2TH_FPG"/>
</dbReference>
<dbReference type="InterPro" id="IPR012319">
    <property type="entry name" value="FPG_cat"/>
</dbReference>